<evidence type="ECO:0000313" key="2">
    <source>
        <dbReference type="EMBL" id="KAK0551832.1"/>
    </source>
</evidence>
<sequence>MTSYLPSSLQRILPTLPTLTLATVYTSVAYNYAVQSRITKESERLHTLRLTALDELKEFYHYHLIPRQQTQDERHSDQMRAEEDELIRDLLRLGLDPASIGISDSSSAPAPALAQEDPSSSSSSSTTDYSKRRTTAWSDVLWGGPNSSTAASSPTSSSADIMEKATASARKTIANLSLFGSRDAQAGGDGGAMAAVTEAETEEELALQRWLAEVEANEAKNITPAAAAAAPESSPPAPLSAAPPRDEQLLPSRDPSLSKRRPEYLTTSLSRNSEMGDAKESPRPYRRSALI</sequence>
<feature type="region of interest" description="Disordered" evidence="1">
    <location>
        <begin position="104"/>
        <end position="163"/>
    </location>
</feature>
<feature type="compositionally biased region" description="Low complexity" evidence="1">
    <location>
        <begin position="104"/>
        <end position="125"/>
    </location>
</feature>
<accession>A0AAN6GT11</accession>
<evidence type="ECO:0000313" key="3">
    <source>
        <dbReference type="Proteomes" id="UP001176517"/>
    </source>
</evidence>
<reference evidence="2" key="1">
    <citation type="journal article" date="2023" name="PhytoFront">
        <title>Draft Genome Resources of Seven Strains of Tilletia horrida, Causal Agent of Kernel Smut of Rice.</title>
        <authorList>
            <person name="Khanal S."/>
            <person name="Antony Babu S."/>
            <person name="Zhou X.G."/>
        </authorList>
    </citation>
    <scope>NUCLEOTIDE SEQUENCE</scope>
    <source>
        <strain evidence="2">TX6</strain>
    </source>
</reference>
<dbReference type="Proteomes" id="UP001176517">
    <property type="component" value="Unassembled WGS sequence"/>
</dbReference>
<name>A0AAN6GT11_9BASI</name>
<organism evidence="2 3">
    <name type="scientific">Tilletia horrida</name>
    <dbReference type="NCBI Taxonomy" id="155126"/>
    <lineage>
        <taxon>Eukaryota</taxon>
        <taxon>Fungi</taxon>
        <taxon>Dikarya</taxon>
        <taxon>Basidiomycota</taxon>
        <taxon>Ustilaginomycotina</taxon>
        <taxon>Exobasidiomycetes</taxon>
        <taxon>Tilletiales</taxon>
        <taxon>Tilletiaceae</taxon>
        <taxon>Tilletia</taxon>
    </lineage>
</organism>
<protein>
    <submittedName>
        <fullName evidence="2">Uncharacterized protein</fullName>
    </submittedName>
</protein>
<feature type="region of interest" description="Disordered" evidence="1">
    <location>
        <begin position="222"/>
        <end position="291"/>
    </location>
</feature>
<evidence type="ECO:0000256" key="1">
    <source>
        <dbReference type="SAM" id="MobiDB-lite"/>
    </source>
</evidence>
<comment type="caution">
    <text evidence="2">The sequence shown here is derived from an EMBL/GenBank/DDBJ whole genome shotgun (WGS) entry which is preliminary data.</text>
</comment>
<feature type="compositionally biased region" description="Low complexity" evidence="1">
    <location>
        <begin position="147"/>
        <end position="159"/>
    </location>
</feature>
<feature type="compositionally biased region" description="Basic and acidic residues" evidence="1">
    <location>
        <begin position="274"/>
        <end position="283"/>
    </location>
</feature>
<dbReference type="AlphaFoldDB" id="A0AAN6GT11"/>
<dbReference type="EMBL" id="JAPDMZ010000071">
    <property type="protein sequence ID" value="KAK0551832.1"/>
    <property type="molecule type" value="Genomic_DNA"/>
</dbReference>
<keyword evidence="3" id="KW-1185">Reference proteome</keyword>
<proteinExistence type="predicted"/>
<gene>
    <name evidence="2" type="ORF">OC846_003118</name>
</gene>